<organism evidence="14 15">
    <name type="scientific">Owenia fusiformis</name>
    <name type="common">Polychaete worm</name>
    <dbReference type="NCBI Taxonomy" id="6347"/>
    <lineage>
        <taxon>Eukaryota</taxon>
        <taxon>Metazoa</taxon>
        <taxon>Spiralia</taxon>
        <taxon>Lophotrochozoa</taxon>
        <taxon>Annelida</taxon>
        <taxon>Polychaeta</taxon>
        <taxon>Sedentaria</taxon>
        <taxon>Canalipalpata</taxon>
        <taxon>Sabellida</taxon>
        <taxon>Oweniida</taxon>
        <taxon>Oweniidae</taxon>
        <taxon>Owenia</taxon>
    </lineage>
</organism>
<evidence type="ECO:0000256" key="5">
    <source>
        <dbReference type="ARBA" id="ARBA00022989"/>
    </source>
</evidence>
<dbReference type="PRINTS" id="PR01078">
    <property type="entry name" value="AMINACHANNEL"/>
</dbReference>
<dbReference type="Pfam" id="PF00858">
    <property type="entry name" value="ASC"/>
    <property type="match status" value="1"/>
</dbReference>
<proteinExistence type="inferred from homology"/>
<keyword evidence="10 11" id="KW-0407">Ion channel</keyword>
<sequence>MSEKNVEPHDASVKDLTQGFADATSLHGLPRVYSSKSLTRKIIWGLVFFGCFVGFCWQVTALTLNYFEYPISVTTEVKTRLKVDFPAVTVCNMNMLKKSLLMGTRFENLTKVDKRLSDIYGTSATSNSQTTPPAEMPQDPENEDPLSGADFNEGSTTEMDTEDDGTSTIEAEDTTDGITYVTTEDPYDETIDTTQEDIATEFITTEASAGDATTDYDYLTTETSRKKRSVGKRRPKENEHKLPEQLHKQMKPLDGSAHKHAHPYSNNAKGESRRRKRQADSYYDDNYEDDGDEYDSDPYDDYYDNYYDNGDDYYPEERFEFEDTGFSEIEPNDYFGFLQNSQTQDLSDLVGIVVPTTDEMDSYGHTFEDFVLQCSFDKKNCSNSDWKKLYNSQYGNCYTWNFGYNNTIKSTSRFGSRYGLRLTLNAQADEYIGLLSHTVGARVTVHSHNVMPFPEDQGVSASVGRKTGIGVQMQNIKRKPHPFPTNCTYGTHLQSNYEGDYSVLSCMMSCLQNKIKTNCKCVDKIVHNQTACDITNTTQEKCRQRMYHLFDEAKLGCDCPQACEELVYGTTISGSEWPSNQYSPYLLQKLEGGSPVSDIKQNLVRVHVYFETLAVHTIEEVPSYTWDNLLADIGGTMGMFIGISICTAFEIVELLMEIGKLVVGKMTNKNKVTSLK</sequence>
<keyword evidence="3 11" id="KW-0894">Sodium channel</keyword>
<dbReference type="Gene3D" id="1.10.287.770">
    <property type="entry name" value="YojJ-like"/>
    <property type="match status" value="1"/>
</dbReference>
<keyword evidence="15" id="KW-1185">Reference proteome</keyword>
<dbReference type="AlphaFoldDB" id="A0A8J1UAY3"/>
<feature type="compositionally biased region" description="Polar residues" evidence="12">
    <location>
        <begin position="121"/>
        <end position="132"/>
    </location>
</feature>
<evidence type="ECO:0000256" key="4">
    <source>
        <dbReference type="ARBA" id="ARBA00022692"/>
    </source>
</evidence>
<comment type="caution">
    <text evidence="14">The sequence shown here is derived from an EMBL/GenBank/DDBJ whole genome shotgun (WGS) entry which is preliminary data.</text>
</comment>
<dbReference type="Proteomes" id="UP000749559">
    <property type="component" value="Unassembled WGS sequence"/>
</dbReference>
<protein>
    <submittedName>
        <fullName evidence="14">Uncharacterized protein</fullName>
    </submittedName>
</protein>
<evidence type="ECO:0000256" key="12">
    <source>
        <dbReference type="SAM" id="MobiDB-lite"/>
    </source>
</evidence>
<evidence type="ECO:0000256" key="10">
    <source>
        <dbReference type="ARBA" id="ARBA00023303"/>
    </source>
</evidence>
<keyword evidence="6" id="KW-0915">Sodium</keyword>
<evidence type="ECO:0000256" key="1">
    <source>
        <dbReference type="ARBA" id="ARBA00004141"/>
    </source>
</evidence>
<evidence type="ECO:0000256" key="2">
    <source>
        <dbReference type="ARBA" id="ARBA00022448"/>
    </source>
</evidence>
<keyword evidence="7 11" id="KW-0406">Ion transport</keyword>
<evidence type="ECO:0000313" key="14">
    <source>
        <dbReference type="EMBL" id="CAH1780635.1"/>
    </source>
</evidence>
<dbReference type="OrthoDB" id="6021021at2759"/>
<feature type="compositionally biased region" description="Basic residues" evidence="12">
    <location>
        <begin position="225"/>
        <end position="235"/>
    </location>
</feature>
<accession>A0A8J1UAY3</accession>
<evidence type="ECO:0000256" key="7">
    <source>
        <dbReference type="ARBA" id="ARBA00023065"/>
    </source>
</evidence>
<evidence type="ECO:0000256" key="11">
    <source>
        <dbReference type="RuleBase" id="RU000679"/>
    </source>
</evidence>
<feature type="compositionally biased region" description="Acidic residues" evidence="12">
    <location>
        <begin position="282"/>
        <end position="307"/>
    </location>
</feature>
<evidence type="ECO:0000256" key="9">
    <source>
        <dbReference type="ARBA" id="ARBA00023201"/>
    </source>
</evidence>
<dbReference type="InterPro" id="IPR001873">
    <property type="entry name" value="ENaC"/>
</dbReference>
<feature type="compositionally biased region" description="Basic and acidic residues" evidence="12">
    <location>
        <begin position="236"/>
        <end position="247"/>
    </location>
</feature>
<dbReference type="PANTHER" id="PTHR11690">
    <property type="entry name" value="AMILORIDE-SENSITIVE SODIUM CHANNEL-RELATED"/>
    <property type="match status" value="1"/>
</dbReference>
<keyword evidence="2 11" id="KW-0813">Transport</keyword>
<reference evidence="14" key="1">
    <citation type="submission" date="2022-03" db="EMBL/GenBank/DDBJ databases">
        <authorList>
            <person name="Martin C."/>
        </authorList>
    </citation>
    <scope>NUCLEOTIDE SEQUENCE</scope>
</reference>
<evidence type="ECO:0000256" key="6">
    <source>
        <dbReference type="ARBA" id="ARBA00023053"/>
    </source>
</evidence>
<dbReference type="GO" id="GO:0005886">
    <property type="term" value="C:plasma membrane"/>
    <property type="evidence" value="ECO:0007669"/>
    <property type="project" value="TreeGrafter"/>
</dbReference>
<keyword evidence="5 13" id="KW-1133">Transmembrane helix</keyword>
<gene>
    <name evidence="14" type="ORF">OFUS_LOCUS7301</name>
</gene>
<comment type="similarity">
    <text evidence="11">Belongs to the amiloride-sensitive sodium channel (TC 1.A.6) family.</text>
</comment>
<feature type="compositionally biased region" description="Acidic residues" evidence="12">
    <location>
        <begin position="159"/>
        <end position="175"/>
    </location>
</feature>
<evidence type="ECO:0000256" key="13">
    <source>
        <dbReference type="SAM" id="Phobius"/>
    </source>
</evidence>
<dbReference type="GO" id="GO:0015280">
    <property type="term" value="F:ligand-gated sodium channel activity"/>
    <property type="evidence" value="ECO:0007669"/>
    <property type="project" value="TreeGrafter"/>
</dbReference>
<keyword evidence="9 11" id="KW-0739">Sodium transport</keyword>
<dbReference type="PANTHER" id="PTHR11690:SF248">
    <property type="entry name" value="PICKPOCKET 17, ISOFORM A"/>
    <property type="match status" value="1"/>
</dbReference>
<name>A0A8J1UAY3_OWEFU</name>
<feature type="transmembrane region" description="Helical" evidence="13">
    <location>
        <begin position="42"/>
        <end position="67"/>
    </location>
</feature>
<evidence type="ECO:0000256" key="3">
    <source>
        <dbReference type="ARBA" id="ARBA00022461"/>
    </source>
</evidence>
<feature type="region of interest" description="Disordered" evidence="12">
    <location>
        <begin position="214"/>
        <end position="307"/>
    </location>
</feature>
<keyword evidence="4 11" id="KW-0812">Transmembrane</keyword>
<feature type="region of interest" description="Disordered" evidence="12">
    <location>
        <begin position="121"/>
        <end position="189"/>
    </location>
</feature>
<comment type="subcellular location">
    <subcellularLocation>
        <location evidence="1">Membrane</location>
        <topology evidence="1">Multi-pass membrane protein</topology>
    </subcellularLocation>
</comment>
<keyword evidence="8 13" id="KW-0472">Membrane</keyword>
<evidence type="ECO:0000313" key="15">
    <source>
        <dbReference type="Proteomes" id="UP000749559"/>
    </source>
</evidence>
<dbReference type="EMBL" id="CAIIXF020000004">
    <property type="protein sequence ID" value="CAH1780635.1"/>
    <property type="molecule type" value="Genomic_DNA"/>
</dbReference>
<dbReference type="Gene3D" id="2.60.470.10">
    <property type="entry name" value="Acid-sensing ion channels like domains"/>
    <property type="match status" value="1"/>
</dbReference>
<evidence type="ECO:0000256" key="8">
    <source>
        <dbReference type="ARBA" id="ARBA00023136"/>
    </source>
</evidence>